<evidence type="ECO:0000256" key="2">
    <source>
        <dbReference type="ARBA" id="ARBA00022670"/>
    </source>
</evidence>
<accession>A0A814JXC9</accession>
<comment type="caution">
    <text evidence="6">The sequence shown here is derived from an EMBL/GenBank/DDBJ whole genome shotgun (WGS) entry which is preliminary data.</text>
</comment>
<protein>
    <recommendedName>
        <fullName evidence="5">Ubiquitin-like protease family profile domain-containing protein</fullName>
    </recommendedName>
</protein>
<dbReference type="AlphaFoldDB" id="A0A814JXC9"/>
<sequence length="346" mass="40259">MIKPTCYHRNIEYNAQTVMMVLEEDYIVYLRKNPNGYSSYNETTKQFELLKEVTAENTGLSCRWMVFVYETVDIVFPPFPMQKTTRHQTDLPPSLGPEDYIDEFVNDLLPIYEKGFLVGSIHIKLDDMTILLSPNGDINDLIIDAHLSITASSAASNNKVLAVPSYLIRQIILKKLRTIPISWLNFDILLCPINQNNHWYIIIIDRKKNLILELDSSVKHEMPRLTNMKRILHILHLQHFLKTHKGIDFENHWKLITFENEPTMQQTDSHSCGIHLLLQAEAYVKNFKFLQIQGDQLQQYRYRIAEALLRKGEPNKNSSSSGSLLEGIPDSNRSKNFRKSKQQEHF</sequence>
<name>A0A814JXC9_ADIRI</name>
<dbReference type="Pfam" id="PF02902">
    <property type="entry name" value="Peptidase_C48"/>
    <property type="match status" value="1"/>
</dbReference>
<dbReference type="GO" id="GO:0006508">
    <property type="term" value="P:proteolysis"/>
    <property type="evidence" value="ECO:0007669"/>
    <property type="project" value="UniProtKB-KW"/>
</dbReference>
<dbReference type="EMBL" id="CAJNOR010013643">
    <property type="protein sequence ID" value="CAF1674434.1"/>
    <property type="molecule type" value="Genomic_DNA"/>
</dbReference>
<feature type="domain" description="Ubiquitin-like protease family profile" evidence="5">
    <location>
        <begin position="121"/>
        <end position="283"/>
    </location>
</feature>
<dbReference type="GO" id="GO:0008234">
    <property type="term" value="F:cysteine-type peptidase activity"/>
    <property type="evidence" value="ECO:0007669"/>
    <property type="project" value="InterPro"/>
</dbReference>
<evidence type="ECO:0000256" key="3">
    <source>
        <dbReference type="ARBA" id="ARBA00022801"/>
    </source>
</evidence>
<evidence type="ECO:0000259" key="5">
    <source>
        <dbReference type="PROSITE" id="PS50600"/>
    </source>
</evidence>
<dbReference type="InterPro" id="IPR003653">
    <property type="entry name" value="Peptidase_C48_C"/>
</dbReference>
<dbReference type="EMBL" id="CAJNOJ010000075">
    <property type="protein sequence ID" value="CAF1043439.1"/>
    <property type="molecule type" value="Genomic_DNA"/>
</dbReference>
<feature type="region of interest" description="Disordered" evidence="4">
    <location>
        <begin position="312"/>
        <end position="346"/>
    </location>
</feature>
<comment type="similarity">
    <text evidence="1">Belongs to the peptidase C48 family.</text>
</comment>
<dbReference type="SUPFAM" id="SSF54001">
    <property type="entry name" value="Cysteine proteinases"/>
    <property type="match status" value="1"/>
</dbReference>
<evidence type="ECO:0000313" key="6">
    <source>
        <dbReference type="EMBL" id="CAF1043439.1"/>
    </source>
</evidence>
<evidence type="ECO:0000313" key="7">
    <source>
        <dbReference type="EMBL" id="CAF1674434.1"/>
    </source>
</evidence>
<evidence type="ECO:0000313" key="8">
    <source>
        <dbReference type="Proteomes" id="UP000663828"/>
    </source>
</evidence>
<dbReference type="InterPro" id="IPR038765">
    <property type="entry name" value="Papain-like_cys_pep_sf"/>
</dbReference>
<evidence type="ECO:0000313" key="9">
    <source>
        <dbReference type="Proteomes" id="UP000663852"/>
    </source>
</evidence>
<keyword evidence="3" id="KW-0378">Hydrolase</keyword>
<dbReference type="PROSITE" id="PS50600">
    <property type="entry name" value="ULP_PROTEASE"/>
    <property type="match status" value="1"/>
</dbReference>
<keyword evidence="2" id="KW-0645">Protease</keyword>
<evidence type="ECO:0000256" key="1">
    <source>
        <dbReference type="ARBA" id="ARBA00005234"/>
    </source>
</evidence>
<dbReference type="Proteomes" id="UP000663852">
    <property type="component" value="Unassembled WGS sequence"/>
</dbReference>
<dbReference type="Proteomes" id="UP000663828">
    <property type="component" value="Unassembled WGS sequence"/>
</dbReference>
<organism evidence="6 9">
    <name type="scientific">Adineta ricciae</name>
    <name type="common">Rotifer</name>
    <dbReference type="NCBI Taxonomy" id="249248"/>
    <lineage>
        <taxon>Eukaryota</taxon>
        <taxon>Metazoa</taxon>
        <taxon>Spiralia</taxon>
        <taxon>Gnathifera</taxon>
        <taxon>Rotifera</taxon>
        <taxon>Eurotatoria</taxon>
        <taxon>Bdelloidea</taxon>
        <taxon>Adinetida</taxon>
        <taxon>Adinetidae</taxon>
        <taxon>Adineta</taxon>
    </lineage>
</organism>
<reference evidence="6" key="1">
    <citation type="submission" date="2021-02" db="EMBL/GenBank/DDBJ databases">
        <authorList>
            <person name="Nowell W R."/>
        </authorList>
    </citation>
    <scope>NUCLEOTIDE SEQUENCE</scope>
</reference>
<dbReference type="OrthoDB" id="10033651at2759"/>
<proteinExistence type="inferred from homology"/>
<keyword evidence="8" id="KW-1185">Reference proteome</keyword>
<evidence type="ECO:0000256" key="4">
    <source>
        <dbReference type="SAM" id="MobiDB-lite"/>
    </source>
</evidence>
<gene>
    <name evidence="6" type="ORF">EDS130_LOCUS17048</name>
    <name evidence="7" type="ORF">XAT740_LOCUS59309</name>
</gene>
<dbReference type="Gene3D" id="3.40.395.10">
    <property type="entry name" value="Adenoviral Proteinase, Chain A"/>
    <property type="match status" value="1"/>
</dbReference>